<dbReference type="EMBL" id="JADIMW010000087">
    <property type="protein sequence ID" value="MBO8438957.1"/>
    <property type="molecule type" value="Genomic_DNA"/>
</dbReference>
<reference evidence="1" key="1">
    <citation type="submission" date="2020-10" db="EMBL/GenBank/DDBJ databases">
        <authorList>
            <person name="Gilroy R."/>
        </authorList>
    </citation>
    <scope>NUCLEOTIDE SEQUENCE</scope>
    <source>
        <strain evidence="1">G3-4614</strain>
    </source>
</reference>
<evidence type="ECO:0000313" key="2">
    <source>
        <dbReference type="Proteomes" id="UP000823636"/>
    </source>
</evidence>
<gene>
    <name evidence="1" type="ORF">IAC54_08710</name>
</gene>
<name>A0A9D9E563_9BACT</name>
<dbReference type="AlphaFoldDB" id="A0A9D9E563"/>
<proteinExistence type="predicted"/>
<sequence length="163" mass="18712">MKKIYVTIRVRKSDILKELTRRTSYTAMSAAPGEEVKPGWSDKIIISSDEYDWCKTPMDEAFSKIRDVLFAYAANGCEGAFVDNGEDYLFRLAIESSAGSDIPLHVTKHVKEAFVSYVLSVWFSERIPEKAAYLMSQFEVLMSMIRVSLCRRKGRIRRPVSYF</sequence>
<evidence type="ECO:0000313" key="1">
    <source>
        <dbReference type="EMBL" id="MBO8438957.1"/>
    </source>
</evidence>
<reference evidence="1" key="2">
    <citation type="journal article" date="2021" name="PeerJ">
        <title>Extensive microbial diversity within the chicken gut microbiome revealed by metagenomics and culture.</title>
        <authorList>
            <person name="Gilroy R."/>
            <person name="Ravi A."/>
            <person name="Getino M."/>
            <person name="Pursley I."/>
            <person name="Horton D.L."/>
            <person name="Alikhan N.F."/>
            <person name="Baker D."/>
            <person name="Gharbi K."/>
            <person name="Hall N."/>
            <person name="Watson M."/>
            <person name="Adriaenssens E.M."/>
            <person name="Foster-Nyarko E."/>
            <person name="Jarju S."/>
            <person name="Secka A."/>
            <person name="Antonio M."/>
            <person name="Oren A."/>
            <person name="Chaudhuri R.R."/>
            <person name="La Ragione R."/>
            <person name="Hildebrand F."/>
            <person name="Pallen M.J."/>
        </authorList>
    </citation>
    <scope>NUCLEOTIDE SEQUENCE</scope>
    <source>
        <strain evidence="1">G3-4614</strain>
    </source>
</reference>
<protein>
    <submittedName>
        <fullName evidence="1">Uncharacterized protein</fullName>
    </submittedName>
</protein>
<dbReference type="Proteomes" id="UP000823636">
    <property type="component" value="Unassembled WGS sequence"/>
</dbReference>
<comment type="caution">
    <text evidence="1">The sequence shown here is derived from an EMBL/GenBank/DDBJ whole genome shotgun (WGS) entry which is preliminary data.</text>
</comment>
<accession>A0A9D9E563</accession>
<organism evidence="1 2">
    <name type="scientific">Candidatus Caccoplasma merdipullorum</name>
    <dbReference type="NCBI Taxonomy" id="2840718"/>
    <lineage>
        <taxon>Bacteria</taxon>
        <taxon>Pseudomonadati</taxon>
        <taxon>Bacteroidota</taxon>
        <taxon>Bacteroidia</taxon>
        <taxon>Bacteroidales</taxon>
        <taxon>Bacteroidaceae</taxon>
        <taxon>Bacteroidaceae incertae sedis</taxon>
        <taxon>Candidatus Caccoplasma</taxon>
    </lineage>
</organism>